<organism evidence="1">
    <name type="scientific">Triticum urartu</name>
    <name type="common">Red wild einkorn</name>
    <name type="synonym">Crithodium urartu</name>
    <dbReference type="NCBI Taxonomy" id="4572"/>
    <lineage>
        <taxon>Eukaryota</taxon>
        <taxon>Viridiplantae</taxon>
        <taxon>Streptophyta</taxon>
        <taxon>Embryophyta</taxon>
        <taxon>Tracheophyta</taxon>
        <taxon>Spermatophyta</taxon>
        <taxon>Magnoliopsida</taxon>
        <taxon>Liliopsida</taxon>
        <taxon>Poales</taxon>
        <taxon>Poaceae</taxon>
        <taxon>BOP clade</taxon>
        <taxon>Pooideae</taxon>
        <taxon>Triticodae</taxon>
        <taxon>Triticeae</taxon>
        <taxon>Triticinae</taxon>
        <taxon>Triticum</taxon>
    </lineage>
</organism>
<dbReference type="EMBL" id="KD053964">
    <property type="protein sequence ID" value="EMS64641.1"/>
    <property type="molecule type" value="Genomic_DNA"/>
</dbReference>
<sequence length="143" mass="16219">MYVALLLTLAAFVHHRWPLGTPSSTSVDPGHLQDVNDNERVPPRLMWDRQDIPSASTGAPDVCETCATMWIHKYPSDTLSPTTWIRQVPLRTCTTTPCDVSSTSTDVPEHLWNVNDYRRPSKTRERLLPTTPCERLLPLPSRE</sequence>
<protein>
    <submittedName>
        <fullName evidence="1">Uncharacterized protein</fullName>
    </submittedName>
</protein>
<dbReference type="AlphaFoldDB" id="M7ZYA5"/>
<accession>M7ZYA5</accession>
<reference evidence="1" key="1">
    <citation type="journal article" date="2013" name="Nature">
        <title>Draft genome of the wheat A-genome progenitor Triticum urartu.</title>
        <authorList>
            <person name="Ling H.Q."/>
            <person name="Zhao S."/>
            <person name="Liu D."/>
            <person name="Wang J."/>
            <person name="Sun H."/>
            <person name="Zhang C."/>
            <person name="Fan H."/>
            <person name="Li D."/>
            <person name="Dong L."/>
            <person name="Tao Y."/>
            <person name="Gao C."/>
            <person name="Wu H."/>
            <person name="Li Y."/>
            <person name="Cui Y."/>
            <person name="Guo X."/>
            <person name="Zheng S."/>
            <person name="Wang B."/>
            <person name="Yu K."/>
            <person name="Liang Q."/>
            <person name="Yang W."/>
            <person name="Lou X."/>
            <person name="Chen J."/>
            <person name="Feng M."/>
            <person name="Jian J."/>
            <person name="Zhang X."/>
            <person name="Luo G."/>
            <person name="Jiang Y."/>
            <person name="Liu J."/>
            <person name="Wang Z."/>
            <person name="Sha Y."/>
            <person name="Zhang B."/>
            <person name="Wu H."/>
            <person name="Tang D."/>
            <person name="Shen Q."/>
            <person name="Xue P."/>
            <person name="Zou S."/>
            <person name="Wang X."/>
            <person name="Liu X."/>
            <person name="Wang F."/>
            <person name="Yang Y."/>
            <person name="An X."/>
            <person name="Dong Z."/>
            <person name="Zhang K."/>
            <person name="Zhang X."/>
            <person name="Luo M.C."/>
            <person name="Dvorak J."/>
            <person name="Tong Y."/>
            <person name="Wang J."/>
            <person name="Yang H."/>
            <person name="Li Z."/>
            <person name="Wang D."/>
            <person name="Zhang A."/>
            <person name="Wang J."/>
        </authorList>
    </citation>
    <scope>NUCLEOTIDE SEQUENCE</scope>
</reference>
<gene>
    <name evidence="1" type="ORF">TRIUR3_27354</name>
</gene>
<proteinExistence type="predicted"/>
<name>M7ZYA5_TRIUA</name>
<evidence type="ECO:0000313" key="1">
    <source>
        <dbReference type="EMBL" id="EMS64641.1"/>
    </source>
</evidence>